<reference evidence="2" key="2">
    <citation type="submission" date="2023-06" db="EMBL/GenBank/DDBJ databases">
        <authorList>
            <consortium name="Lawrence Berkeley National Laboratory"/>
            <person name="Haridas S."/>
            <person name="Hensen N."/>
            <person name="Bonometti L."/>
            <person name="Westerberg I."/>
            <person name="Brannstrom I.O."/>
            <person name="Guillou S."/>
            <person name="Cros-Aarteil S."/>
            <person name="Calhoun S."/>
            <person name="Kuo A."/>
            <person name="Mondo S."/>
            <person name="Pangilinan J."/>
            <person name="Riley R."/>
            <person name="LaButti K."/>
            <person name="Andreopoulos B."/>
            <person name="Lipzen A."/>
            <person name="Chen C."/>
            <person name="Yanf M."/>
            <person name="Daum C."/>
            <person name="Ng V."/>
            <person name="Clum A."/>
            <person name="Steindorff A."/>
            <person name="Ohm R."/>
            <person name="Martin F."/>
            <person name="Silar P."/>
            <person name="Natvig D."/>
            <person name="Lalanne C."/>
            <person name="Gautier V."/>
            <person name="Ament-velasquez S.L."/>
            <person name="Kruys A."/>
            <person name="Hutchinson M.I."/>
            <person name="Powell A.J."/>
            <person name="Barry K."/>
            <person name="Miller A.N."/>
            <person name="Grigoriev I.V."/>
            <person name="Debuchy R."/>
            <person name="Gladieux P."/>
            <person name="Thoren M.H."/>
            <person name="Johannesson H."/>
        </authorList>
    </citation>
    <scope>NUCLEOTIDE SEQUENCE</scope>
    <source>
        <strain evidence="2">CBS 232.78</strain>
    </source>
</reference>
<reference evidence="2" key="1">
    <citation type="journal article" date="2023" name="Mol. Phylogenet. Evol.">
        <title>Genome-scale phylogeny and comparative genomics of the fungal order Sordariales.</title>
        <authorList>
            <person name="Hensen N."/>
            <person name="Bonometti L."/>
            <person name="Westerberg I."/>
            <person name="Brannstrom I.O."/>
            <person name="Guillou S."/>
            <person name="Cros-Aarteil S."/>
            <person name="Calhoun S."/>
            <person name="Haridas S."/>
            <person name="Kuo A."/>
            <person name="Mondo S."/>
            <person name="Pangilinan J."/>
            <person name="Riley R."/>
            <person name="LaButti K."/>
            <person name="Andreopoulos B."/>
            <person name="Lipzen A."/>
            <person name="Chen C."/>
            <person name="Yan M."/>
            <person name="Daum C."/>
            <person name="Ng V."/>
            <person name="Clum A."/>
            <person name="Steindorff A."/>
            <person name="Ohm R.A."/>
            <person name="Martin F."/>
            <person name="Silar P."/>
            <person name="Natvig D.O."/>
            <person name="Lalanne C."/>
            <person name="Gautier V."/>
            <person name="Ament-Velasquez S.L."/>
            <person name="Kruys A."/>
            <person name="Hutchinson M.I."/>
            <person name="Powell A.J."/>
            <person name="Barry K."/>
            <person name="Miller A.N."/>
            <person name="Grigoriev I.V."/>
            <person name="Debuchy R."/>
            <person name="Gladieux P."/>
            <person name="Hiltunen Thoren M."/>
            <person name="Johannesson H."/>
        </authorList>
    </citation>
    <scope>NUCLEOTIDE SEQUENCE</scope>
    <source>
        <strain evidence="2">CBS 232.78</strain>
    </source>
</reference>
<evidence type="ECO:0000259" key="1">
    <source>
        <dbReference type="PROSITE" id="PS50927"/>
    </source>
</evidence>
<evidence type="ECO:0000313" key="3">
    <source>
        <dbReference type="Proteomes" id="UP001285441"/>
    </source>
</evidence>
<protein>
    <submittedName>
        <fullName evidence="2">Bulb-type lectin domain-containing protein</fullName>
    </submittedName>
</protein>
<gene>
    <name evidence="2" type="ORF">B0H63DRAFT_500880</name>
</gene>
<dbReference type="PROSITE" id="PS50927">
    <property type="entry name" value="BULB_LECTIN"/>
    <property type="match status" value="1"/>
</dbReference>
<dbReference type="InterPro" id="IPR036426">
    <property type="entry name" value="Bulb-type_lectin_dom_sf"/>
</dbReference>
<dbReference type="InterPro" id="IPR001480">
    <property type="entry name" value="Bulb-type_lectin_dom"/>
</dbReference>
<dbReference type="EMBL" id="JAULSW010000003">
    <property type="protein sequence ID" value="KAK3387856.1"/>
    <property type="molecule type" value="Genomic_DNA"/>
</dbReference>
<dbReference type="Proteomes" id="UP001285441">
    <property type="component" value="Unassembled WGS sequence"/>
</dbReference>
<accession>A0AAE0NUD6</accession>
<dbReference type="SMART" id="SM00108">
    <property type="entry name" value="B_lectin"/>
    <property type="match status" value="1"/>
</dbReference>
<keyword evidence="3" id="KW-1185">Reference proteome</keyword>
<sequence length="117" mass="12860">MSHNTLGNGEWLKVGQSLFSADGSVEFKMQEDGKIAVYWGGECRFQNTREQSWGNIKGVKMQEDGNLVMYDNAGKAVWHTDTAGSKGDSTVICAVQNDGNVVLYKGTPIWSSDTHKN</sequence>
<comment type="caution">
    <text evidence="2">The sequence shown here is derived from an EMBL/GenBank/DDBJ whole genome shotgun (WGS) entry which is preliminary data.</text>
</comment>
<dbReference type="SUPFAM" id="SSF51110">
    <property type="entry name" value="alpha-D-mannose-specific plant lectins"/>
    <property type="match status" value="1"/>
</dbReference>
<proteinExistence type="predicted"/>
<dbReference type="Gene3D" id="2.90.10.10">
    <property type="entry name" value="Bulb-type lectin domain"/>
    <property type="match status" value="3"/>
</dbReference>
<name>A0AAE0NUD6_9PEZI</name>
<feature type="domain" description="Bulb-type lectin" evidence="1">
    <location>
        <begin position="3"/>
        <end position="116"/>
    </location>
</feature>
<dbReference type="AlphaFoldDB" id="A0AAE0NUD6"/>
<organism evidence="2 3">
    <name type="scientific">Podospora didyma</name>
    <dbReference type="NCBI Taxonomy" id="330526"/>
    <lineage>
        <taxon>Eukaryota</taxon>
        <taxon>Fungi</taxon>
        <taxon>Dikarya</taxon>
        <taxon>Ascomycota</taxon>
        <taxon>Pezizomycotina</taxon>
        <taxon>Sordariomycetes</taxon>
        <taxon>Sordariomycetidae</taxon>
        <taxon>Sordariales</taxon>
        <taxon>Podosporaceae</taxon>
        <taxon>Podospora</taxon>
    </lineage>
</organism>
<evidence type="ECO:0000313" key="2">
    <source>
        <dbReference type="EMBL" id="KAK3387856.1"/>
    </source>
</evidence>